<dbReference type="OrthoDB" id="24355at2"/>
<dbReference type="RefSeq" id="WP_135435771.1">
    <property type="nucleotide sequence ID" value="NZ_SRLA01000004.1"/>
</dbReference>
<evidence type="ECO:0000313" key="1">
    <source>
        <dbReference type="EMBL" id="TGE05458.1"/>
    </source>
</evidence>
<protein>
    <submittedName>
        <fullName evidence="1">FAD-dependent oxidoreductase</fullName>
    </submittedName>
</protein>
<organism evidence="1 2">
    <name type="scientific">Hymenobacter fodinae</name>
    <dbReference type="NCBI Taxonomy" id="2510796"/>
    <lineage>
        <taxon>Bacteria</taxon>
        <taxon>Pseudomonadati</taxon>
        <taxon>Bacteroidota</taxon>
        <taxon>Cytophagia</taxon>
        <taxon>Cytophagales</taxon>
        <taxon>Hymenobacteraceae</taxon>
        <taxon>Hymenobacter</taxon>
    </lineage>
</organism>
<evidence type="ECO:0000313" key="2">
    <source>
        <dbReference type="Proteomes" id="UP000298337"/>
    </source>
</evidence>
<dbReference type="Proteomes" id="UP000298337">
    <property type="component" value="Unassembled WGS sequence"/>
</dbReference>
<dbReference type="EMBL" id="SRLA01000004">
    <property type="protein sequence ID" value="TGE05458.1"/>
    <property type="molecule type" value="Genomic_DNA"/>
</dbReference>
<dbReference type="Pfam" id="PF05834">
    <property type="entry name" value="Lycopene_cycl"/>
    <property type="match status" value="1"/>
</dbReference>
<dbReference type="SUPFAM" id="SSF51905">
    <property type="entry name" value="FAD/NAD(P)-binding domain"/>
    <property type="match status" value="1"/>
</dbReference>
<accession>A0A4Z0P3B2</accession>
<name>A0A4Z0P3B2_9BACT</name>
<dbReference type="InterPro" id="IPR036188">
    <property type="entry name" value="FAD/NAD-bd_sf"/>
</dbReference>
<dbReference type="PANTHER" id="PTHR39757">
    <property type="match status" value="1"/>
</dbReference>
<comment type="caution">
    <text evidence="1">The sequence shown here is derived from an EMBL/GenBank/DDBJ whole genome shotgun (WGS) entry which is preliminary data.</text>
</comment>
<keyword evidence="2" id="KW-1185">Reference proteome</keyword>
<gene>
    <name evidence="1" type="ORF">EU556_19335</name>
</gene>
<sequence>MAATSDFDYLIVGGGAAGLSLAYHLSQEPRLHDKRVLLLEPEAKDINDRTWSFWDDEPNLFDEIVTHEWGQIAFRSPGFEQVFALKRHRYKMIRGLDFYRFVRQALTDNPQFTLLQTTVGHLQNVPGVGVQATTLLGDFTARYGFDSRPPQVERRPEKHRYLLQHFVGWEVETEQDVFDPTTMEFMDFRGEQHQEPRFIYVLPFSKRTALVEYTLFSGEILPKQAYEEAIRAYLRDTLGVTEFRITAEEVGAIPMTDHPFPARVGERIINLGTRAGRAKPSTGYAFKRIQAHSARLVEALARTGQPPQNSTGDQWQFHLFDTLLLDIMQRRGEHTRDIFAQLFSRNPTERIFDFLDEKTSWVENFQIMNSVTPWPFLQSIWHVLRGRPGKR</sequence>
<proteinExistence type="predicted"/>
<dbReference type="PANTHER" id="PTHR39757:SF5">
    <property type="entry name" value="OS02G0190600 PROTEIN"/>
    <property type="match status" value="1"/>
</dbReference>
<dbReference type="AlphaFoldDB" id="A0A4Z0P3B2"/>
<reference evidence="1 2" key="1">
    <citation type="submission" date="2019-04" db="EMBL/GenBank/DDBJ databases">
        <authorList>
            <person name="Feng G."/>
            <person name="Zhang J."/>
            <person name="Zhu H."/>
        </authorList>
    </citation>
    <scope>NUCLEOTIDE SEQUENCE [LARGE SCALE GENOMIC DNA]</scope>
    <source>
        <strain evidence="1 2">92R-1</strain>
    </source>
</reference>
<dbReference type="Gene3D" id="3.50.50.60">
    <property type="entry name" value="FAD/NAD(P)-binding domain"/>
    <property type="match status" value="1"/>
</dbReference>